<evidence type="ECO:0000256" key="4">
    <source>
        <dbReference type="SAM" id="Phobius"/>
    </source>
</evidence>
<dbReference type="EMBL" id="CAJVPA010000110">
    <property type="protein sequence ID" value="CAG8336085.1"/>
    <property type="molecule type" value="Genomic_DNA"/>
</dbReference>
<dbReference type="Proteomes" id="UP001152646">
    <property type="component" value="Unassembled WGS sequence"/>
</dbReference>
<keyword evidence="3" id="KW-0539">Nucleus</keyword>
<keyword evidence="4" id="KW-0472">Membrane</keyword>
<feature type="transmembrane region" description="Helical" evidence="4">
    <location>
        <begin position="257"/>
        <end position="275"/>
    </location>
</feature>
<dbReference type="AlphaFoldDB" id="A0A9W4IMY8"/>
<dbReference type="PANTHER" id="PTHR47424:SF6">
    <property type="entry name" value="PROLINE UTILIZATION TRANS-ACTIVATOR"/>
    <property type="match status" value="1"/>
</dbReference>
<protein>
    <recommendedName>
        <fullName evidence="5">Xylanolytic transcriptional activator regulatory domain-containing protein</fullName>
    </recommendedName>
</protein>
<dbReference type="GO" id="GO:0006351">
    <property type="term" value="P:DNA-templated transcription"/>
    <property type="evidence" value="ECO:0007669"/>
    <property type="project" value="InterPro"/>
</dbReference>
<dbReference type="GO" id="GO:0008270">
    <property type="term" value="F:zinc ion binding"/>
    <property type="evidence" value="ECO:0007669"/>
    <property type="project" value="InterPro"/>
</dbReference>
<dbReference type="InterPro" id="IPR051127">
    <property type="entry name" value="Fungal_SecMet_Regulators"/>
</dbReference>
<keyword evidence="4" id="KW-0812">Transmembrane</keyword>
<keyword evidence="1" id="KW-0805">Transcription regulation</keyword>
<dbReference type="OrthoDB" id="3266505at2759"/>
<name>A0A9W4IMY8_9EURO</name>
<dbReference type="CDD" id="cd12148">
    <property type="entry name" value="fungal_TF_MHR"/>
    <property type="match status" value="1"/>
</dbReference>
<reference evidence="6" key="1">
    <citation type="submission" date="2021-07" db="EMBL/GenBank/DDBJ databases">
        <authorList>
            <person name="Branca A.L. A."/>
        </authorList>
    </citation>
    <scope>NUCLEOTIDE SEQUENCE</scope>
</reference>
<evidence type="ECO:0000256" key="3">
    <source>
        <dbReference type="ARBA" id="ARBA00023242"/>
    </source>
</evidence>
<evidence type="ECO:0000256" key="1">
    <source>
        <dbReference type="ARBA" id="ARBA00023015"/>
    </source>
</evidence>
<sequence>MSLLFQSSETQHEQKQTAWYTEYLLVMAMAKLMDVEQHTSQPPGSELFTEALGRLPPLHLLNDGGVLMVEILTLIATYLQWCDQKIDAYMHIGIALRLSIALGCNLPENEQTCLSSQGTHRLRLWWTVYMLDRRLSSSLGLAAGADERQLRVGLPRHAIGFQSPVALTINIRIARVTDNIMSCRLSDQHKCQFLFFSKVVLLIVISALYGNAAVAQVELVCKVQAILQELYDIGQAFPRSLSLDFSQPLQTVTRTGASLYLMLFQAIILCTRPMLLRRVRLEVRRQDESHPPEPDTLTRFCDTCIEAATRSLAILYILRLQRAIHMGFRP</sequence>
<accession>A0A9W4IMY8</accession>
<evidence type="ECO:0000259" key="5">
    <source>
        <dbReference type="SMART" id="SM00906"/>
    </source>
</evidence>
<evidence type="ECO:0000313" key="6">
    <source>
        <dbReference type="EMBL" id="CAG8336085.1"/>
    </source>
</evidence>
<evidence type="ECO:0000313" key="7">
    <source>
        <dbReference type="Proteomes" id="UP001152646"/>
    </source>
</evidence>
<comment type="caution">
    <text evidence="6">The sequence shown here is derived from an EMBL/GenBank/DDBJ whole genome shotgun (WGS) entry which is preliminary data.</text>
</comment>
<proteinExistence type="predicted"/>
<gene>
    <name evidence="6" type="ORF">PSALAMII_LOCUS2774</name>
</gene>
<feature type="transmembrane region" description="Helical" evidence="4">
    <location>
        <begin position="191"/>
        <end position="209"/>
    </location>
</feature>
<dbReference type="SMART" id="SM00906">
    <property type="entry name" value="Fungal_trans"/>
    <property type="match status" value="1"/>
</dbReference>
<dbReference type="InterPro" id="IPR007219">
    <property type="entry name" value="XnlR_reg_dom"/>
</dbReference>
<dbReference type="GO" id="GO:0003677">
    <property type="term" value="F:DNA binding"/>
    <property type="evidence" value="ECO:0007669"/>
    <property type="project" value="InterPro"/>
</dbReference>
<evidence type="ECO:0000256" key="2">
    <source>
        <dbReference type="ARBA" id="ARBA00023163"/>
    </source>
</evidence>
<feature type="domain" description="Xylanolytic transcriptional activator regulatory" evidence="5">
    <location>
        <begin position="88"/>
        <end position="161"/>
    </location>
</feature>
<keyword evidence="4" id="KW-1133">Transmembrane helix</keyword>
<keyword evidence="2" id="KW-0804">Transcription</keyword>
<organism evidence="6 7">
    <name type="scientific">Penicillium salamii</name>
    <dbReference type="NCBI Taxonomy" id="1612424"/>
    <lineage>
        <taxon>Eukaryota</taxon>
        <taxon>Fungi</taxon>
        <taxon>Dikarya</taxon>
        <taxon>Ascomycota</taxon>
        <taxon>Pezizomycotina</taxon>
        <taxon>Eurotiomycetes</taxon>
        <taxon>Eurotiomycetidae</taxon>
        <taxon>Eurotiales</taxon>
        <taxon>Aspergillaceae</taxon>
        <taxon>Penicillium</taxon>
    </lineage>
</organism>
<dbReference type="PANTHER" id="PTHR47424">
    <property type="entry name" value="REGULATORY PROTEIN GAL4"/>
    <property type="match status" value="1"/>
</dbReference>
<dbReference type="Pfam" id="PF04082">
    <property type="entry name" value="Fungal_trans"/>
    <property type="match status" value="1"/>
</dbReference>